<keyword evidence="3" id="KW-1185">Reference proteome</keyword>
<dbReference type="Proteomes" id="UP000258707">
    <property type="component" value="Chromosome"/>
</dbReference>
<dbReference type="EMBL" id="CP024047">
    <property type="protein sequence ID" value="AXR78687.1"/>
    <property type="molecule type" value="Genomic_DNA"/>
</dbReference>
<reference evidence="1" key="3">
    <citation type="journal article" date="2019" name="Int. J. Syst. Evol. Microbiol.">
        <title>Natronolimnobius sulfurireducens sp. nov. and Halalkaliarchaeum desulfuricum gen. nov., sp. nov., the first sulfur-respiring alkaliphilic haloarchaea from hypersaline alkaline lakes.</title>
        <authorList>
            <person name="Sorokin D.Y."/>
            <person name="Yakimov M."/>
            <person name="Messina E."/>
            <person name="Merkel A.Y."/>
            <person name="Bale N.J."/>
            <person name="Sinninghe Damste J.S."/>
        </authorList>
    </citation>
    <scope>NUCLEOTIDE SEQUENCE</scope>
    <source>
        <strain evidence="2">AArc-Mg</strain>
        <strain evidence="1">AArc1</strain>
    </source>
</reference>
<dbReference type="RefSeq" id="WP_117364729.1">
    <property type="nucleotide sequence ID" value="NZ_CP024047.1"/>
</dbReference>
<evidence type="ECO:0000313" key="3">
    <source>
        <dbReference type="Proteomes" id="UP000258613"/>
    </source>
</evidence>
<proteinExistence type="predicted"/>
<sequence length="62" mass="6908">MSLSKLLSGLRRRTASADVDEYDERRVTVLFECRNCGTNVAAETERCPACDATDIATYAIDY</sequence>
<dbReference type="AlphaFoldDB" id="A0A346PGP2"/>
<organism evidence="1 4">
    <name type="scientific">Natrarchaeobaculum sulfurireducens</name>
    <dbReference type="NCBI Taxonomy" id="2044521"/>
    <lineage>
        <taxon>Archaea</taxon>
        <taxon>Methanobacteriati</taxon>
        <taxon>Methanobacteriota</taxon>
        <taxon>Stenosarchaea group</taxon>
        <taxon>Halobacteria</taxon>
        <taxon>Halobacteriales</taxon>
        <taxon>Natrialbaceae</taxon>
        <taxon>Natrarchaeobaculum</taxon>
    </lineage>
</organism>
<dbReference type="KEGG" id="nag:AArcMg_1245"/>
<evidence type="ECO:0000313" key="1">
    <source>
        <dbReference type="EMBL" id="AXR78687.1"/>
    </source>
</evidence>
<accession>A0A346PGP2</accession>
<dbReference type="OrthoDB" id="295069at2157"/>
<dbReference type="GeneID" id="37641737"/>
<dbReference type="EMBL" id="CP027033">
    <property type="protein sequence ID" value="AXR81261.1"/>
    <property type="molecule type" value="Genomic_DNA"/>
</dbReference>
<reference evidence="4" key="1">
    <citation type="submission" date="2017-10" db="EMBL/GenBank/DDBJ databases">
        <title>Phenotypic and genomic properties of facultatively anaerobic sulfur-reducing natronoarchaea from hypersaline soda lakes.</title>
        <authorList>
            <person name="Sorokin D.Y."/>
            <person name="Kublanov I.V."/>
            <person name="Roman P."/>
            <person name="Sinninghe Damste J.S."/>
            <person name="Golyshin P.N."/>
            <person name="Rojo D."/>
            <person name="Ciordia S."/>
            <person name="Mena Md.C."/>
            <person name="Ferrer M."/>
            <person name="Messina E."/>
            <person name="Smedile F."/>
            <person name="La Spada G."/>
            <person name="La Cono V."/>
            <person name="Yakimov M.M."/>
        </authorList>
    </citation>
    <scope>NUCLEOTIDE SEQUENCE [LARGE SCALE GENOMIC DNA]</scope>
    <source>
        <strain evidence="4">AArc1</strain>
    </source>
</reference>
<name>A0A346PGP2_9EURY</name>
<reference evidence="3" key="2">
    <citation type="submission" date="2018-02" db="EMBL/GenBank/DDBJ databases">
        <title>Phenotypic and genomic properties of facultatively anaerobic sulfur-reducing natronoarchaea from hypersaline soda lakes.</title>
        <authorList>
            <person name="Sorokin D.Y."/>
            <person name="Kublanov I.V."/>
            <person name="Roman P."/>
            <person name="Sinninghe Damste J.S."/>
            <person name="Golyshin P.N."/>
            <person name="Rojo D."/>
            <person name="Ciordia S."/>
            <person name="Mena M.D.C."/>
            <person name="Ferrer M."/>
            <person name="Messina E."/>
            <person name="Smedile F."/>
            <person name="La Spada G."/>
            <person name="La Cono V."/>
            <person name="Yakimov M.M."/>
        </authorList>
    </citation>
    <scope>NUCLEOTIDE SEQUENCE [LARGE SCALE GENOMIC DNA]</scope>
    <source>
        <strain evidence="3">AArc-Mg</strain>
    </source>
</reference>
<dbReference type="Proteomes" id="UP000258613">
    <property type="component" value="Chromosome"/>
</dbReference>
<gene>
    <name evidence="1" type="ORF">AArc1_2372</name>
    <name evidence="2" type="ORF">AArcMg_1245</name>
</gene>
<dbReference type="KEGG" id="nan:AArc1_2372"/>
<evidence type="ECO:0000313" key="2">
    <source>
        <dbReference type="EMBL" id="AXR81261.1"/>
    </source>
</evidence>
<accession>A0A346PP16</accession>
<protein>
    <submittedName>
        <fullName evidence="1">C2C2 Zn finger</fullName>
    </submittedName>
</protein>
<evidence type="ECO:0000313" key="4">
    <source>
        <dbReference type="Proteomes" id="UP000258707"/>
    </source>
</evidence>